<dbReference type="Proteomes" id="UP001219525">
    <property type="component" value="Unassembled WGS sequence"/>
</dbReference>
<comment type="caution">
    <text evidence="1">The sequence shown here is derived from an EMBL/GenBank/DDBJ whole genome shotgun (WGS) entry which is preliminary data.</text>
</comment>
<gene>
    <name evidence="1" type="ORF">GGX14DRAFT_389719</name>
</gene>
<evidence type="ECO:0000313" key="1">
    <source>
        <dbReference type="EMBL" id="KAJ7220355.1"/>
    </source>
</evidence>
<organism evidence="1 2">
    <name type="scientific">Mycena pura</name>
    <dbReference type="NCBI Taxonomy" id="153505"/>
    <lineage>
        <taxon>Eukaryota</taxon>
        <taxon>Fungi</taxon>
        <taxon>Dikarya</taxon>
        <taxon>Basidiomycota</taxon>
        <taxon>Agaricomycotina</taxon>
        <taxon>Agaricomycetes</taxon>
        <taxon>Agaricomycetidae</taxon>
        <taxon>Agaricales</taxon>
        <taxon>Marasmiineae</taxon>
        <taxon>Mycenaceae</taxon>
        <taxon>Mycena</taxon>
    </lineage>
</organism>
<sequence length="352" mass="39642">MSRIAVGVFHVSVMSTSVTVSQSFHPYRILQYFNLITDPTNFTPCRMVEPNQYTEAKMRVTYHWMLFDPLGIYVKITAYVVDRSAPPRPVAPPFYAAPEVLFLQVILNKRGSSMGSAEQYWVSGSRIGAGGLFPELLFDDTVLPNYMTHGAIISIRNLGLWSITGFAPDITEKFWDGTQKLFTQRGVEDAPGLVRLMRHMLVLNPAKPPVHKSFSMIRTSLAQTAQGTSLATFIPLCGFPPAFPTAKRRIFRQIAPISRPWIEFPTTVDTAYVEEWLQLDQRTIAWMFCVEKRPAIGNNPLLCVTGRVLWGWNPNRPAKLVPSNLIISYQTVPGYPLRQIISSPTSDLKYGI</sequence>
<keyword evidence="2" id="KW-1185">Reference proteome</keyword>
<dbReference type="AlphaFoldDB" id="A0AAD6VS90"/>
<accession>A0AAD6VS90</accession>
<name>A0AAD6VS90_9AGAR</name>
<protein>
    <submittedName>
        <fullName evidence="1">Uncharacterized protein</fullName>
    </submittedName>
</protein>
<reference evidence="1" key="1">
    <citation type="submission" date="2023-03" db="EMBL/GenBank/DDBJ databases">
        <title>Massive genome expansion in bonnet fungi (Mycena s.s.) driven by repeated elements and novel gene families across ecological guilds.</title>
        <authorList>
            <consortium name="Lawrence Berkeley National Laboratory"/>
            <person name="Harder C.B."/>
            <person name="Miyauchi S."/>
            <person name="Viragh M."/>
            <person name="Kuo A."/>
            <person name="Thoen E."/>
            <person name="Andreopoulos B."/>
            <person name="Lu D."/>
            <person name="Skrede I."/>
            <person name="Drula E."/>
            <person name="Henrissat B."/>
            <person name="Morin E."/>
            <person name="Kohler A."/>
            <person name="Barry K."/>
            <person name="LaButti K."/>
            <person name="Morin E."/>
            <person name="Salamov A."/>
            <person name="Lipzen A."/>
            <person name="Mereny Z."/>
            <person name="Hegedus B."/>
            <person name="Baldrian P."/>
            <person name="Stursova M."/>
            <person name="Weitz H."/>
            <person name="Taylor A."/>
            <person name="Grigoriev I.V."/>
            <person name="Nagy L.G."/>
            <person name="Martin F."/>
            <person name="Kauserud H."/>
        </authorList>
    </citation>
    <scope>NUCLEOTIDE SEQUENCE</scope>
    <source>
        <strain evidence="1">9144</strain>
    </source>
</reference>
<dbReference type="EMBL" id="JARJCW010000010">
    <property type="protein sequence ID" value="KAJ7220355.1"/>
    <property type="molecule type" value="Genomic_DNA"/>
</dbReference>
<evidence type="ECO:0000313" key="2">
    <source>
        <dbReference type="Proteomes" id="UP001219525"/>
    </source>
</evidence>
<proteinExistence type="predicted"/>